<dbReference type="Proteomes" id="UP001374535">
    <property type="component" value="Chromosome 1"/>
</dbReference>
<keyword evidence="1" id="KW-0175">Coiled coil</keyword>
<evidence type="ECO:0000256" key="1">
    <source>
        <dbReference type="SAM" id="Coils"/>
    </source>
</evidence>
<organism evidence="2 3">
    <name type="scientific">Vigna mungo</name>
    <name type="common">Black gram</name>
    <name type="synonym">Phaseolus mungo</name>
    <dbReference type="NCBI Taxonomy" id="3915"/>
    <lineage>
        <taxon>Eukaryota</taxon>
        <taxon>Viridiplantae</taxon>
        <taxon>Streptophyta</taxon>
        <taxon>Embryophyta</taxon>
        <taxon>Tracheophyta</taxon>
        <taxon>Spermatophyta</taxon>
        <taxon>Magnoliopsida</taxon>
        <taxon>eudicotyledons</taxon>
        <taxon>Gunneridae</taxon>
        <taxon>Pentapetalae</taxon>
        <taxon>rosids</taxon>
        <taxon>fabids</taxon>
        <taxon>Fabales</taxon>
        <taxon>Fabaceae</taxon>
        <taxon>Papilionoideae</taxon>
        <taxon>50 kb inversion clade</taxon>
        <taxon>NPAAA clade</taxon>
        <taxon>indigoferoid/millettioid clade</taxon>
        <taxon>Phaseoleae</taxon>
        <taxon>Vigna</taxon>
    </lineage>
</organism>
<feature type="non-terminal residue" evidence="2">
    <location>
        <position position="1"/>
    </location>
</feature>
<feature type="coiled-coil region" evidence="1">
    <location>
        <begin position="3"/>
        <end position="44"/>
    </location>
</feature>
<keyword evidence="3" id="KW-1185">Reference proteome</keyword>
<accession>A0AAQ3P524</accession>
<name>A0AAQ3P524_VIGMU</name>
<protein>
    <submittedName>
        <fullName evidence="2">Uncharacterized protein</fullName>
    </submittedName>
</protein>
<reference evidence="2 3" key="1">
    <citation type="journal article" date="2023" name="Life. Sci Alliance">
        <title>Evolutionary insights into 3D genome organization and epigenetic landscape of Vigna mungo.</title>
        <authorList>
            <person name="Junaid A."/>
            <person name="Singh B."/>
            <person name="Bhatia S."/>
        </authorList>
    </citation>
    <scope>NUCLEOTIDE SEQUENCE [LARGE SCALE GENOMIC DNA]</scope>
    <source>
        <strain evidence="2">Urdbean</strain>
    </source>
</reference>
<sequence>KAAAEAKASLEALTLEHSNCESERAGLQKKLADACAEVETLTQKLSALGLKYEVEREESSRQRAALAEANKKVSTRDEELVEMHAENIRLQGEQQQTADTIARLNQDIQLEHEEGFFKVIRQAAYFFNFDLTFVDFDLGMDAHKGKMVPLSEIPGEEDGAPPADGS</sequence>
<proteinExistence type="predicted"/>
<gene>
    <name evidence="2" type="ORF">V8G54_000368</name>
</gene>
<dbReference type="EMBL" id="CP144700">
    <property type="protein sequence ID" value="WVZ21824.1"/>
    <property type="molecule type" value="Genomic_DNA"/>
</dbReference>
<evidence type="ECO:0000313" key="2">
    <source>
        <dbReference type="EMBL" id="WVZ21824.1"/>
    </source>
</evidence>
<dbReference type="AlphaFoldDB" id="A0AAQ3P524"/>
<evidence type="ECO:0000313" key="3">
    <source>
        <dbReference type="Proteomes" id="UP001374535"/>
    </source>
</evidence>